<reference evidence="2" key="1">
    <citation type="journal article" date="2019" name="Int. J. Syst. Evol. Microbiol.">
        <title>The Global Catalogue of Microorganisms (GCM) 10K type strain sequencing project: providing services to taxonomists for standard genome sequencing and annotation.</title>
        <authorList>
            <consortium name="The Broad Institute Genomics Platform"/>
            <consortium name="The Broad Institute Genome Sequencing Center for Infectious Disease"/>
            <person name="Wu L."/>
            <person name="Ma J."/>
        </authorList>
    </citation>
    <scope>NUCLEOTIDE SEQUENCE [LARGE SCALE GENOMIC DNA]</scope>
    <source>
        <strain evidence="2">CCUG 57113</strain>
    </source>
</reference>
<proteinExistence type="predicted"/>
<keyword evidence="2" id="KW-1185">Reference proteome</keyword>
<protein>
    <submittedName>
        <fullName evidence="1">Uncharacterized protein</fullName>
    </submittedName>
</protein>
<evidence type="ECO:0000313" key="2">
    <source>
        <dbReference type="Proteomes" id="UP001596105"/>
    </source>
</evidence>
<name>A0ABW0M0K8_9BACL</name>
<sequence>MRRYWLSITLGALAFLGLGGYYFRAATDRMPDYRLVTKSGDEKVAEALTLLGAYAGRREPEYVQISGEGSDYRREQSLYERSFGSRSQYLFERFVELRKLKQDHRQFMRGKTDAAGFYRDEKWVAYATTERHELGSGYSEMWLKLDLLNETSGKRTNYSVNFSESASFSYVYDVQLIDEELHALVLDEDGRGGERVLRDIVVNVSDGRVVRSDEIKLSGDAKFSHAISEEAITEPSANVVLISATGGKSGKGAIYAYDYKEGKLAEITVPGDSYNANEGQLSLHHGVLTSVFSNKDGVSFWSKPIEQASAAIQAHKLTAKELGADKIVFATPRNNRIYVMKRKLDISQIAVFDPNNGASLYEGEVVLGGDSLPVSGELSKLEFHGIRY</sequence>
<dbReference type="Proteomes" id="UP001596105">
    <property type="component" value="Unassembled WGS sequence"/>
</dbReference>
<gene>
    <name evidence="1" type="ORF">ACFPPD_20555</name>
</gene>
<dbReference type="RefSeq" id="WP_209746023.1">
    <property type="nucleotide sequence ID" value="NZ_JBHSMH010000090.1"/>
</dbReference>
<comment type="caution">
    <text evidence="1">The sequence shown here is derived from an EMBL/GenBank/DDBJ whole genome shotgun (WGS) entry which is preliminary data.</text>
</comment>
<dbReference type="EMBL" id="JBHSMH010000090">
    <property type="protein sequence ID" value="MFC5471085.1"/>
    <property type="molecule type" value="Genomic_DNA"/>
</dbReference>
<evidence type="ECO:0000313" key="1">
    <source>
        <dbReference type="EMBL" id="MFC5471085.1"/>
    </source>
</evidence>
<accession>A0ABW0M0K8</accession>
<organism evidence="1 2">
    <name type="scientific">Cohnella suwonensis</name>
    <dbReference type="NCBI Taxonomy" id="696072"/>
    <lineage>
        <taxon>Bacteria</taxon>
        <taxon>Bacillati</taxon>
        <taxon>Bacillota</taxon>
        <taxon>Bacilli</taxon>
        <taxon>Bacillales</taxon>
        <taxon>Paenibacillaceae</taxon>
        <taxon>Cohnella</taxon>
    </lineage>
</organism>